<evidence type="ECO:0000313" key="5">
    <source>
        <dbReference type="Proteomes" id="UP000789508"/>
    </source>
</evidence>
<feature type="compositionally biased region" description="Low complexity" evidence="2">
    <location>
        <begin position="177"/>
        <end position="194"/>
    </location>
</feature>
<feature type="domain" description="FAR1" evidence="3">
    <location>
        <begin position="75"/>
        <end position="164"/>
    </location>
</feature>
<dbReference type="EMBL" id="CAJVPS010000078">
    <property type="protein sequence ID" value="CAG8448952.1"/>
    <property type="molecule type" value="Genomic_DNA"/>
</dbReference>
<proteinExistence type="predicted"/>
<protein>
    <submittedName>
        <fullName evidence="4">10013_t:CDS:1</fullName>
    </submittedName>
</protein>
<dbReference type="OrthoDB" id="1686421at2759"/>
<dbReference type="AlphaFoldDB" id="A0A9N8VFW5"/>
<evidence type="ECO:0000259" key="3">
    <source>
        <dbReference type="Pfam" id="PF03101"/>
    </source>
</evidence>
<name>A0A9N8VFW5_9GLOM</name>
<keyword evidence="1" id="KW-0175">Coiled coil</keyword>
<dbReference type="PANTHER" id="PTHR46328:SF35">
    <property type="entry name" value="PROTEIN FAR1-RELATED SEQUENCE 5-LIKE"/>
    <property type="match status" value="1"/>
</dbReference>
<organism evidence="4 5">
    <name type="scientific">Ambispora leptoticha</name>
    <dbReference type="NCBI Taxonomy" id="144679"/>
    <lineage>
        <taxon>Eukaryota</taxon>
        <taxon>Fungi</taxon>
        <taxon>Fungi incertae sedis</taxon>
        <taxon>Mucoromycota</taxon>
        <taxon>Glomeromycotina</taxon>
        <taxon>Glomeromycetes</taxon>
        <taxon>Archaeosporales</taxon>
        <taxon>Ambisporaceae</taxon>
        <taxon>Ambispora</taxon>
    </lineage>
</organism>
<accession>A0A9N8VFW5</accession>
<evidence type="ECO:0000256" key="1">
    <source>
        <dbReference type="SAM" id="Coils"/>
    </source>
</evidence>
<feature type="region of interest" description="Disordered" evidence="2">
    <location>
        <begin position="177"/>
        <end position="196"/>
    </location>
</feature>
<reference evidence="4" key="1">
    <citation type="submission" date="2021-06" db="EMBL/GenBank/DDBJ databases">
        <authorList>
            <person name="Kallberg Y."/>
            <person name="Tangrot J."/>
            <person name="Rosling A."/>
        </authorList>
    </citation>
    <scope>NUCLEOTIDE SEQUENCE</scope>
    <source>
        <strain evidence="4">FL130A</strain>
    </source>
</reference>
<evidence type="ECO:0000313" key="4">
    <source>
        <dbReference type="EMBL" id="CAG8448952.1"/>
    </source>
</evidence>
<feature type="coiled-coil region" evidence="1">
    <location>
        <begin position="340"/>
        <end position="367"/>
    </location>
</feature>
<dbReference type="Proteomes" id="UP000789508">
    <property type="component" value="Unassembled WGS sequence"/>
</dbReference>
<dbReference type="InterPro" id="IPR004330">
    <property type="entry name" value="FAR1_DNA_bnd_dom"/>
</dbReference>
<gene>
    <name evidence="4" type="ORF">ALEPTO_LOCUS877</name>
</gene>
<dbReference type="Pfam" id="PF03101">
    <property type="entry name" value="FAR1"/>
    <property type="match status" value="1"/>
</dbReference>
<sequence>MNFDGSNPHVTQLLNIPPQHQQNGVTNNPFTTGSIAIVESEPSVQQHQQTQTLVPPVSMQLAVGSIFQNWENVDEFLDQYGREQGFVVRKKRVERDELGIVRKRTYDCEHGGRYTPKKKAALHEQRNRTSKRIQCNWHINLSFPKTSAHITVTTFVNEHNHELHYLHRSLNDIRNSGNSITTSSSSTNNNTSNIPHDTKYQMVTTATSTINNASTITNNINNIINNNNNNNNNNSNTNNLNYNHIPHNTSPRSRSVVEAASTTSTTKNRTLPKAVLEDIEFYTRHGNLGVTTQRQLLKAKYPNHQLPARDVANAVQRIKGGTEKSADNDAAKLWIWELARKATQIALDQQDNKLEDLLRQYIREKEDRVRSEIIQQ</sequence>
<evidence type="ECO:0000256" key="2">
    <source>
        <dbReference type="SAM" id="MobiDB-lite"/>
    </source>
</evidence>
<keyword evidence="5" id="KW-1185">Reference proteome</keyword>
<dbReference type="PANTHER" id="PTHR46328">
    <property type="entry name" value="FAR-RED IMPAIRED RESPONSIVE (FAR1) FAMILY PROTEIN-RELATED"/>
    <property type="match status" value="1"/>
</dbReference>
<comment type="caution">
    <text evidence="4">The sequence shown here is derived from an EMBL/GenBank/DDBJ whole genome shotgun (WGS) entry which is preliminary data.</text>
</comment>